<dbReference type="EMBL" id="CP018889">
    <property type="protein sequence ID" value="AUI68387.1"/>
    <property type="molecule type" value="Genomic_DNA"/>
</dbReference>
<dbReference type="InterPro" id="IPR002816">
    <property type="entry name" value="TraB/PrgY/GumN_fam"/>
</dbReference>
<dbReference type="PANTHER" id="PTHR40590:SF1">
    <property type="entry name" value="CYTOPLASMIC PROTEIN"/>
    <property type="match status" value="1"/>
</dbReference>
<keyword evidence="3" id="KW-1185">Reference proteome</keyword>
<gene>
    <name evidence="2" type="ORF">BLE401_06525</name>
</gene>
<accession>A0A2N9YD50</accession>
<dbReference type="PANTHER" id="PTHR40590">
    <property type="entry name" value="CYTOPLASMIC PROTEIN-RELATED"/>
    <property type="match status" value="1"/>
</dbReference>
<evidence type="ECO:0008006" key="4">
    <source>
        <dbReference type="Google" id="ProtNLM"/>
    </source>
</evidence>
<organism evidence="2 3">
    <name type="scientific">Beggiatoa leptomitoformis</name>
    <dbReference type="NCBI Taxonomy" id="288004"/>
    <lineage>
        <taxon>Bacteria</taxon>
        <taxon>Pseudomonadati</taxon>
        <taxon>Pseudomonadota</taxon>
        <taxon>Gammaproteobacteria</taxon>
        <taxon>Thiotrichales</taxon>
        <taxon>Thiotrichaceae</taxon>
        <taxon>Beggiatoa</taxon>
    </lineage>
</organism>
<keyword evidence="1" id="KW-0732">Signal</keyword>
<dbReference type="OrthoDB" id="357294at2"/>
<sequence>MKNFSRYFFITLLLFSITLALPAVARQQTTVTDKGLLWKIQKKGVQTAYLFGTIHSEDARVLALSDAVKQALNNANIAVFELELGLSTVYQSVSAMYLEEGKTLDKVLNAEDYKAIIQSLAEKGYPEVTVKTMKPWAIMVFLSAPKPETGQFLDMVLYQKALKQGKKIIGLETADEQLSIFESMPLADQVTLLKDTLAHFDEIDGMLETMYKHYLARDLQGLFDFQETYIREKTDNPELEQALMVKMLDDRNIRMVERIVPILQKGKAFIAVGALHLAGKKGIIQQLRQQGYTVTAVW</sequence>
<proteinExistence type="predicted"/>
<reference evidence="3" key="1">
    <citation type="submission" date="2016-12" db="EMBL/GenBank/DDBJ databases">
        <title>Complete Genome Sequence of Beggiatoa leptomitiformis D-401.</title>
        <authorList>
            <person name="Fomenkov A."/>
            <person name="Vincze T."/>
            <person name="Grabovich M."/>
            <person name="Anton B.P."/>
            <person name="Dubinina G."/>
            <person name="Orlova M."/>
            <person name="Belousova E."/>
            <person name="Roberts R.J."/>
        </authorList>
    </citation>
    <scope>NUCLEOTIDE SEQUENCE [LARGE SCALE GENOMIC DNA]</scope>
    <source>
        <strain evidence="3">D-401</strain>
    </source>
</reference>
<dbReference type="AlphaFoldDB" id="A0A2N9YD50"/>
<dbReference type="Proteomes" id="UP000234271">
    <property type="component" value="Chromosome"/>
</dbReference>
<dbReference type="Pfam" id="PF01963">
    <property type="entry name" value="TraB_PrgY_gumN"/>
    <property type="match status" value="1"/>
</dbReference>
<feature type="chain" id="PRO_5014983909" description="TraB/GumN family protein" evidence="1">
    <location>
        <begin position="26"/>
        <end position="298"/>
    </location>
</feature>
<evidence type="ECO:0000313" key="3">
    <source>
        <dbReference type="Proteomes" id="UP000234271"/>
    </source>
</evidence>
<dbReference type="CDD" id="cd14789">
    <property type="entry name" value="Tiki"/>
    <property type="match status" value="1"/>
</dbReference>
<dbReference type="RefSeq" id="WP_062155113.1">
    <property type="nucleotide sequence ID" value="NZ_CP012373.2"/>
</dbReference>
<feature type="signal peptide" evidence="1">
    <location>
        <begin position="1"/>
        <end position="25"/>
    </location>
</feature>
<dbReference type="InterPro" id="IPR047111">
    <property type="entry name" value="YbaP-like"/>
</dbReference>
<protein>
    <recommendedName>
        <fullName evidence="4">TraB/GumN family protein</fullName>
    </recommendedName>
</protein>
<evidence type="ECO:0000313" key="2">
    <source>
        <dbReference type="EMBL" id="AUI68387.1"/>
    </source>
</evidence>
<evidence type="ECO:0000256" key="1">
    <source>
        <dbReference type="SAM" id="SignalP"/>
    </source>
</evidence>
<name>A0A2N9YD50_9GAMM</name>